<evidence type="ECO:0000313" key="1">
    <source>
        <dbReference type="Proteomes" id="UP000492821"/>
    </source>
</evidence>
<evidence type="ECO:0000313" key="2">
    <source>
        <dbReference type="WBParaSite" id="Pan_g21398.t1"/>
    </source>
</evidence>
<protein>
    <submittedName>
        <fullName evidence="2">Lipocln_cytosolic_FA-bd_dom domain-containing protein</fullName>
    </submittedName>
</protein>
<dbReference type="AlphaFoldDB" id="A0A7E4VJU0"/>
<accession>A0A7E4VJU0</accession>
<dbReference type="WBParaSite" id="Pan_g21398.t1">
    <property type="protein sequence ID" value="Pan_g21398.t1"/>
    <property type="gene ID" value="Pan_g21398"/>
</dbReference>
<organism evidence="1 2">
    <name type="scientific">Panagrellus redivivus</name>
    <name type="common">Microworm</name>
    <dbReference type="NCBI Taxonomy" id="6233"/>
    <lineage>
        <taxon>Eukaryota</taxon>
        <taxon>Metazoa</taxon>
        <taxon>Ecdysozoa</taxon>
        <taxon>Nematoda</taxon>
        <taxon>Chromadorea</taxon>
        <taxon>Rhabditida</taxon>
        <taxon>Tylenchina</taxon>
        <taxon>Panagrolaimomorpha</taxon>
        <taxon>Panagrolaimoidea</taxon>
        <taxon>Panagrolaimidae</taxon>
        <taxon>Panagrellus</taxon>
    </lineage>
</organism>
<sequence>MGLTEKVVGTWHVVLWSNNFFITVLSDLDVQIDKLGANQPLADQKTLYEWLRDPPDLRCPQLTVLSPDNSTKFEFAYTVEPGTKAKSIINTWQTHPDGTIKWILTPQLSAHICPTIVEAELVVLRQIDSFPQCDNIIVLLRGDLSPVRVDAVRDYLESTRSSLSMNGLLRTQCDVM</sequence>
<reference evidence="1" key="1">
    <citation type="journal article" date="2013" name="Genetics">
        <title>The draft genome and transcriptome of Panagrellus redivivus are shaped by the harsh demands of a free-living lifestyle.</title>
        <authorList>
            <person name="Srinivasan J."/>
            <person name="Dillman A.R."/>
            <person name="Macchietto M.G."/>
            <person name="Heikkinen L."/>
            <person name="Lakso M."/>
            <person name="Fracchia K.M."/>
            <person name="Antoshechkin I."/>
            <person name="Mortazavi A."/>
            <person name="Wong G."/>
            <person name="Sternberg P.W."/>
        </authorList>
    </citation>
    <scope>NUCLEOTIDE SEQUENCE [LARGE SCALE GENOMIC DNA]</scope>
    <source>
        <strain evidence="1">MT8872</strain>
    </source>
</reference>
<name>A0A7E4VJU0_PANRE</name>
<keyword evidence="1" id="KW-1185">Reference proteome</keyword>
<proteinExistence type="predicted"/>
<reference evidence="2" key="2">
    <citation type="submission" date="2020-10" db="UniProtKB">
        <authorList>
            <consortium name="WormBaseParasite"/>
        </authorList>
    </citation>
    <scope>IDENTIFICATION</scope>
</reference>
<dbReference type="Proteomes" id="UP000492821">
    <property type="component" value="Unassembled WGS sequence"/>
</dbReference>